<dbReference type="InterPro" id="IPR055140">
    <property type="entry name" value="Thiolase_C_2"/>
</dbReference>
<accession>A0A558ANU0</accession>
<dbReference type="EMBL" id="VJZA01000001">
    <property type="protein sequence ID" value="TVT25924.1"/>
    <property type="molecule type" value="Genomic_DNA"/>
</dbReference>
<dbReference type="GO" id="GO:0016747">
    <property type="term" value="F:acyltransferase activity, transferring groups other than amino-acyl groups"/>
    <property type="evidence" value="ECO:0007669"/>
    <property type="project" value="InterPro"/>
</dbReference>
<dbReference type="Gene3D" id="3.40.47.10">
    <property type="match status" value="1"/>
</dbReference>
<name>A0A558ANU0_9PSEU</name>
<reference evidence="2 3" key="1">
    <citation type="submission" date="2019-07" db="EMBL/GenBank/DDBJ databases">
        <title>New species of Amycolatopsis and Streptomyces.</title>
        <authorList>
            <person name="Duangmal K."/>
            <person name="Teo W.F.A."/>
            <person name="Lipun K."/>
        </authorList>
    </citation>
    <scope>NUCLEOTIDE SEQUENCE [LARGE SCALE GENOMIC DNA]</scope>
    <source>
        <strain evidence="2 3">JCM 30562</strain>
    </source>
</reference>
<dbReference type="CDD" id="cd00829">
    <property type="entry name" value="SCP-x_thiolase"/>
    <property type="match status" value="1"/>
</dbReference>
<dbReference type="AlphaFoldDB" id="A0A558ANU0"/>
<organism evidence="2 3">
    <name type="scientific">Amycolatopsis acidiphila</name>
    <dbReference type="NCBI Taxonomy" id="715473"/>
    <lineage>
        <taxon>Bacteria</taxon>
        <taxon>Bacillati</taxon>
        <taxon>Actinomycetota</taxon>
        <taxon>Actinomycetes</taxon>
        <taxon>Pseudonocardiales</taxon>
        <taxon>Pseudonocardiaceae</taxon>
        <taxon>Amycolatopsis</taxon>
    </lineage>
</organism>
<dbReference type="InterPro" id="IPR002155">
    <property type="entry name" value="Thiolase"/>
</dbReference>
<dbReference type="Proteomes" id="UP000318578">
    <property type="component" value="Unassembled WGS sequence"/>
</dbReference>
<keyword evidence="3" id="KW-1185">Reference proteome</keyword>
<dbReference type="InterPro" id="IPR016039">
    <property type="entry name" value="Thiolase-like"/>
</dbReference>
<dbReference type="PANTHER" id="PTHR42870">
    <property type="entry name" value="ACETYL-COA C-ACETYLTRANSFERASE"/>
    <property type="match status" value="1"/>
</dbReference>
<feature type="domain" description="Thiolase C-terminal" evidence="1">
    <location>
        <begin position="277"/>
        <end position="381"/>
    </location>
</feature>
<comment type="caution">
    <text evidence="2">The sequence shown here is derived from an EMBL/GenBank/DDBJ whole genome shotgun (WGS) entry which is preliminary data.</text>
</comment>
<evidence type="ECO:0000313" key="3">
    <source>
        <dbReference type="Proteomes" id="UP000318578"/>
    </source>
</evidence>
<gene>
    <name evidence="2" type="ORF">FNH06_00345</name>
</gene>
<sequence length="392" mass="41316">MNRASTTVSVAGVGTAGFARHSGVSAIALADIALTEALDDCGLSRASVDGLLVHIGSPRGADYDTLARMLGLYVGFAGQTWAHGRFTGTIIQHAVLALAHGLAEYVVCLATFRNSVWGRHGTTGFPDFAEAIREGGGPHAETLPAGLAAPIGGAAMAAQRYMHVYGVDAAKLGAVALAQRRAALQNPLAVMREPLDLATYLRSPFVVEPLRRLDCSVPVDTAVAVVLTRADRARDMPRPPVDVLGFQGLSAGPDEFVFGPPGLGVHQVSAVNRRPEGAAQAVFRTTGLTPADIDTLHCYDGFSPQVLWTLERFGFCPAGESADWVQGGRIEIDGELPVNTSGGHLSEGHSNGWGQTIEIVRQLRGEAGPRQVNDCQTAMWATTFGDAIIYGR</sequence>
<evidence type="ECO:0000259" key="1">
    <source>
        <dbReference type="Pfam" id="PF22691"/>
    </source>
</evidence>
<protein>
    <submittedName>
        <fullName evidence="2">Thiolase family protein</fullName>
    </submittedName>
</protein>
<dbReference type="PIRSF" id="PIRSF000429">
    <property type="entry name" value="Ac-CoA_Ac_transf"/>
    <property type="match status" value="1"/>
</dbReference>
<dbReference type="PANTHER" id="PTHR42870:SF1">
    <property type="entry name" value="NON-SPECIFIC LIPID-TRANSFER PROTEIN-LIKE 2"/>
    <property type="match status" value="1"/>
</dbReference>
<dbReference type="Pfam" id="PF22691">
    <property type="entry name" value="Thiolase_C_1"/>
    <property type="match status" value="1"/>
</dbReference>
<evidence type="ECO:0000313" key="2">
    <source>
        <dbReference type="EMBL" id="TVT25924.1"/>
    </source>
</evidence>
<dbReference type="SUPFAM" id="SSF53901">
    <property type="entry name" value="Thiolase-like"/>
    <property type="match status" value="2"/>
</dbReference>
<dbReference type="RefSeq" id="WP_144631790.1">
    <property type="nucleotide sequence ID" value="NZ_BNAX01000008.1"/>
</dbReference>
<dbReference type="OrthoDB" id="9785768at2"/>
<proteinExistence type="predicted"/>